<sequence>MGLNFNRVAPPLDQPNSTVPSSLTPRISSAKAQACREKGMCYYCDAKYMLGHKCKDPQLFILDDEGIVDVLVSQPSILIVSDRDDVDGYGQDHSLVCFNLLAGGFNSSTIRMVGDISGHQIRVLIDGGSTHNFIQSCVAKHLGLPITCTPNFRVMVGYGQKVQNEGCIKDLHLRVQGTEIVTYFYVLPLEGTELVLGVAYLDTLGPIMMYFSKLSFQFRQDSVEVCWWGESSSGPQQAQFQSLRRMAETKAMATAFHLLDKMTMPYIFNPMRSHSTFVRIVTPISKKEKSNAKFNRCNSQFFSKLDLFVGYHQIRVHAVDVHKTAFLKSRGHYESRHALRLDQCSDHLEHVRQVLSRLQEDFFAKRSKCTFRQTSAEYLGHIVSREILVVDPTKIKAIPPISDLLHKGQSFEWTPAAQTALDLLKLCLCSAPVLALPQFDKEFQVETDASGVGIGVVLTQEGKPLACFTQKLCPRLQNSSAYSREMYAITQAVGKWQQYLVGRKFRETQYRCRCCHAKLWLVSWLSFGLFWALLKQSELQCSPMRKHNCFNPIYSKVVFYCLKRQNCALCFCVNFTVVFWVVMLGLHELSIVLLLGFIRKGFVKICVVLCSIVKTQECQWMKSVSLSPTGLLQPLPIPTQVFEDISMEFIVGL</sequence>
<protein>
    <recommendedName>
        <fullName evidence="7">Reverse transcriptase/retrotransposon-derived protein RNase H-like domain-containing protein</fullName>
    </recommendedName>
</protein>
<dbReference type="PANTHER" id="PTHR37984">
    <property type="entry name" value="PROTEIN CBG26694"/>
    <property type="match status" value="1"/>
</dbReference>
<dbReference type="Gene3D" id="2.40.70.10">
    <property type="entry name" value="Acid Proteases"/>
    <property type="match status" value="1"/>
</dbReference>
<keyword evidence="1" id="KW-0808">Transferase</keyword>
<keyword evidence="3" id="KW-0540">Nuclease</keyword>
<evidence type="ECO:0000256" key="6">
    <source>
        <dbReference type="SAM" id="MobiDB-lite"/>
    </source>
</evidence>
<keyword evidence="2" id="KW-0548">Nucleotidyltransferase</keyword>
<feature type="region of interest" description="Disordered" evidence="6">
    <location>
        <begin position="1"/>
        <end position="24"/>
    </location>
</feature>
<dbReference type="Pfam" id="PF17919">
    <property type="entry name" value="RT_RNaseH_2"/>
    <property type="match status" value="1"/>
</dbReference>
<evidence type="ECO:0000256" key="2">
    <source>
        <dbReference type="ARBA" id="ARBA00022695"/>
    </source>
</evidence>
<evidence type="ECO:0000256" key="5">
    <source>
        <dbReference type="ARBA" id="ARBA00023268"/>
    </source>
</evidence>
<dbReference type="SUPFAM" id="SSF56672">
    <property type="entry name" value="DNA/RNA polymerases"/>
    <property type="match status" value="1"/>
</dbReference>
<dbReference type="InterPro" id="IPR043128">
    <property type="entry name" value="Rev_trsase/Diguanyl_cyclase"/>
</dbReference>
<gene>
    <name evidence="8" type="ORF">F3Y22_tig00111311pilonHSYRG00063</name>
</gene>
<evidence type="ECO:0000313" key="9">
    <source>
        <dbReference type="Proteomes" id="UP000436088"/>
    </source>
</evidence>
<dbReference type="CDD" id="cd00303">
    <property type="entry name" value="retropepsin_like"/>
    <property type="match status" value="1"/>
</dbReference>
<feature type="compositionally biased region" description="Polar residues" evidence="6">
    <location>
        <begin position="14"/>
        <end position="24"/>
    </location>
</feature>
<dbReference type="EMBL" id="VEPZ02001303">
    <property type="protein sequence ID" value="KAE8681600.1"/>
    <property type="molecule type" value="Genomic_DNA"/>
</dbReference>
<accession>A0A6A2YQG0</accession>
<evidence type="ECO:0000256" key="1">
    <source>
        <dbReference type="ARBA" id="ARBA00022679"/>
    </source>
</evidence>
<keyword evidence="9" id="KW-1185">Reference proteome</keyword>
<dbReference type="SUPFAM" id="SSF50630">
    <property type="entry name" value="Acid proteases"/>
    <property type="match status" value="1"/>
</dbReference>
<keyword evidence="4" id="KW-0378">Hydrolase</keyword>
<evidence type="ECO:0000259" key="7">
    <source>
        <dbReference type="Pfam" id="PF17919"/>
    </source>
</evidence>
<dbReference type="InterPro" id="IPR021109">
    <property type="entry name" value="Peptidase_aspartic_dom_sf"/>
</dbReference>
<dbReference type="Gene3D" id="3.30.70.270">
    <property type="match status" value="3"/>
</dbReference>
<dbReference type="AlphaFoldDB" id="A0A6A2YQG0"/>
<dbReference type="Proteomes" id="UP000436088">
    <property type="component" value="Unassembled WGS sequence"/>
</dbReference>
<evidence type="ECO:0000313" key="8">
    <source>
        <dbReference type="EMBL" id="KAE8681600.1"/>
    </source>
</evidence>
<reference evidence="8" key="1">
    <citation type="submission" date="2019-09" db="EMBL/GenBank/DDBJ databases">
        <title>Draft genome information of white flower Hibiscus syriacus.</title>
        <authorList>
            <person name="Kim Y.-M."/>
        </authorList>
    </citation>
    <scope>NUCLEOTIDE SEQUENCE [LARGE SCALE GENOMIC DNA]</scope>
    <source>
        <strain evidence="8">YM2019G1</strain>
    </source>
</reference>
<name>A0A6A2YQG0_HIBSY</name>
<organism evidence="8 9">
    <name type="scientific">Hibiscus syriacus</name>
    <name type="common">Rose of Sharon</name>
    <dbReference type="NCBI Taxonomy" id="106335"/>
    <lineage>
        <taxon>Eukaryota</taxon>
        <taxon>Viridiplantae</taxon>
        <taxon>Streptophyta</taxon>
        <taxon>Embryophyta</taxon>
        <taxon>Tracheophyta</taxon>
        <taxon>Spermatophyta</taxon>
        <taxon>Magnoliopsida</taxon>
        <taxon>eudicotyledons</taxon>
        <taxon>Gunneridae</taxon>
        <taxon>Pentapetalae</taxon>
        <taxon>rosids</taxon>
        <taxon>malvids</taxon>
        <taxon>Malvales</taxon>
        <taxon>Malvaceae</taxon>
        <taxon>Malvoideae</taxon>
        <taxon>Hibiscus</taxon>
    </lineage>
</organism>
<dbReference type="InterPro" id="IPR050951">
    <property type="entry name" value="Retrovirus_Pol_polyprotein"/>
</dbReference>
<keyword evidence="5" id="KW-0511">Multifunctional enzyme</keyword>
<keyword evidence="4" id="KW-0255">Endonuclease</keyword>
<proteinExistence type="predicted"/>
<dbReference type="InterPro" id="IPR043502">
    <property type="entry name" value="DNA/RNA_pol_sf"/>
</dbReference>
<dbReference type="InterPro" id="IPR041577">
    <property type="entry name" value="RT_RNaseH_2"/>
</dbReference>
<dbReference type="GO" id="GO:0016779">
    <property type="term" value="F:nucleotidyltransferase activity"/>
    <property type="evidence" value="ECO:0007669"/>
    <property type="project" value="UniProtKB-KW"/>
</dbReference>
<comment type="caution">
    <text evidence="8">The sequence shown here is derived from an EMBL/GenBank/DDBJ whole genome shotgun (WGS) entry which is preliminary data.</text>
</comment>
<dbReference type="GO" id="GO:0004519">
    <property type="term" value="F:endonuclease activity"/>
    <property type="evidence" value="ECO:0007669"/>
    <property type="project" value="UniProtKB-KW"/>
</dbReference>
<feature type="domain" description="Reverse transcriptase/retrotransposon-derived protein RNase H-like" evidence="7">
    <location>
        <begin position="413"/>
        <end position="505"/>
    </location>
</feature>
<evidence type="ECO:0000256" key="3">
    <source>
        <dbReference type="ARBA" id="ARBA00022722"/>
    </source>
</evidence>
<dbReference type="PANTHER" id="PTHR37984:SF5">
    <property type="entry name" value="PROTEIN NYNRIN-LIKE"/>
    <property type="match status" value="1"/>
</dbReference>
<dbReference type="Gene3D" id="3.10.10.10">
    <property type="entry name" value="HIV Type 1 Reverse Transcriptase, subunit A, domain 1"/>
    <property type="match status" value="1"/>
</dbReference>
<evidence type="ECO:0000256" key="4">
    <source>
        <dbReference type="ARBA" id="ARBA00022759"/>
    </source>
</evidence>